<dbReference type="AlphaFoldDB" id="A0AAE1Y131"/>
<comment type="caution">
    <text evidence="2">The sequence shown here is derived from an EMBL/GenBank/DDBJ whole genome shotgun (WGS) entry which is preliminary data.</text>
</comment>
<dbReference type="EMBL" id="JACGWO010000008">
    <property type="protein sequence ID" value="KAK4421841.1"/>
    <property type="molecule type" value="Genomic_DNA"/>
</dbReference>
<protein>
    <submittedName>
        <fullName evidence="2">Uncharacterized protein</fullName>
    </submittedName>
</protein>
<keyword evidence="3" id="KW-1185">Reference proteome</keyword>
<name>A0AAE1Y131_9LAMI</name>
<organism evidence="2 3">
    <name type="scientific">Sesamum alatum</name>
    <dbReference type="NCBI Taxonomy" id="300844"/>
    <lineage>
        <taxon>Eukaryota</taxon>
        <taxon>Viridiplantae</taxon>
        <taxon>Streptophyta</taxon>
        <taxon>Embryophyta</taxon>
        <taxon>Tracheophyta</taxon>
        <taxon>Spermatophyta</taxon>
        <taxon>Magnoliopsida</taxon>
        <taxon>eudicotyledons</taxon>
        <taxon>Gunneridae</taxon>
        <taxon>Pentapetalae</taxon>
        <taxon>asterids</taxon>
        <taxon>lamiids</taxon>
        <taxon>Lamiales</taxon>
        <taxon>Pedaliaceae</taxon>
        <taxon>Sesamum</taxon>
    </lineage>
</organism>
<gene>
    <name evidence="2" type="ORF">Salat_2134700</name>
</gene>
<evidence type="ECO:0000313" key="3">
    <source>
        <dbReference type="Proteomes" id="UP001293254"/>
    </source>
</evidence>
<sequence>MVRRKALLGSGEVQENHSGNTPPSKPGEDFHASERISRSLAQSPYVKMDDLERLLEETVRRGTEAALRTSGRGGGGQGIKFVEAPIRERGKIQTPLGVAGHPCLEEISAKNASRTIWTWVSYDGRWPS</sequence>
<reference evidence="2" key="1">
    <citation type="submission" date="2020-06" db="EMBL/GenBank/DDBJ databases">
        <authorList>
            <person name="Li T."/>
            <person name="Hu X."/>
            <person name="Zhang T."/>
            <person name="Song X."/>
            <person name="Zhang H."/>
            <person name="Dai N."/>
            <person name="Sheng W."/>
            <person name="Hou X."/>
            <person name="Wei L."/>
        </authorList>
    </citation>
    <scope>NUCLEOTIDE SEQUENCE</scope>
    <source>
        <strain evidence="2">3651</strain>
        <tissue evidence="2">Leaf</tissue>
    </source>
</reference>
<reference evidence="2" key="2">
    <citation type="journal article" date="2024" name="Plant">
        <title>Genomic evolution and insights into agronomic trait innovations of Sesamum species.</title>
        <authorList>
            <person name="Miao H."/>
            <person name="Wang L."/>
            <person name="Qu L."/>
            <person name="Liu H."/>
            <person name="Sun Y."/>
            <person name="Le M."/>
            <person name="Wang Q."/>
            <person name="Wei S."/>
            <person name="Zheng Y."/>
            <person name="Lin W."/>
            <person name="Duan Y."/>
            <person name="Cao H."/>
            <person name="Xiong S."/>
            <person name="Wang X."/>
            <person name="Wei L."/>
            <person name="Li C."/>
            <person name="Ma Q."/>
            <person name="Ju M."/>
            <person name="Zhao R."/>
            <person name="Li G."/>
            <person name="Mu C."/>
            <person name="Tian Q."/>
            <person name="Mei H."/>
            <person name="Zhang T."/>
            <person name="Gao T."/>
            <person name="Zhang H."/>
        </authorList>
    </citation>
    <scope>NUCLEOTIDE SEQUENCE</scope>
    <source>
        <strain evidence="2">3651</strain>
    </source>
</reference>
<dbReference type="Proteomes" id="UP001293254">
    <property type="component" value="Unassembled WGS sequence"/>
</dbReference>
<evidence type="ECO:0000313" key="2">
    <source>
        <dbReference type="EMBL" id="KAK4421841.1"/>
    </source>
</evidence>
<feature type="compositionally biased region" description="Basic and acidic residues" evidence="1">
    <location>
        <begin position="26"/>
        <end position="37"/>
    </location>
</feature>
<accession>A0AAE1Y131</accession>
<proteinExistence type="predicted"/>
<evidence type="ECO:0000256" key="1">
    <source>
        <dbReference type="SAM" id="MobiDB-lite"/>
    </source>
</evidence>
<feature type="region of interest" description="Disordered" evidence="1">
    <location>
        <begin position="1"/>
        <end position="38"/>
    </location>
</feature>